<gene>
    <name evidence="14" type="ORF">BW244_0026</name>
</gene>
<dbReference type="Pfam" id="PF01717">
    <property type="entry name" value="Meth_synt_2"/>
    <property type="match status" value="1"/>
</dbReference>
<evidence type="ECO:0000256" key="2">
    <source>
        <dbReference type="ARBA" id="ARBA00002777"/>
    </source>
</evidence>
<comment type="pathway">
    <text evidence="3">Amino-acid biosynthesis; L-methionine biosynthesis via de novo pathway; L-methionine from L-homocysteine (MetE route): step 1/1.</text>
</comment>
<dbReference type="CDD" id="cd03311">
    <property type="entry name" value="CIMS_C_terminal_like"/>
    <property type="match status" value="1"/>
</dbReference>
<dbReference type="SUPFAM" id="SSF51726">
    <property type="entry name" value="UROD/MetE-like"/>
    <property type="match status" value="2"/>
</dbReference>
<dbReference type="InterPro" id="IPR013215">
    <property type="entry name" value="Cbl-indep_Met_Synth_N"/>
</dbReference>
<comment type="cofactor">
    <cofactor evidence="1">
        <name>Zn(2+)</name>
        <dbReference type="ChEBI" id="CHEBI:29105"/>
    </cofactor>
</comment>
<evidence type="ECO:0000256" key="4">
    <source>
        <dbReference type="ARBA" id="ARBA00009553"/>
    </source>
</evidence>
<organism evidence="14 15">
    <name type="scientific">Carsonella ruddii</name>
    <dbReference type="NCBI Taxonomy" id="114186"/>
    <lineage>
        <taxon>Bacteria</taxon>
        <taxon>Pseudomonadati</taxon>
        <taxon>Pseudomonadota</taxon>
        <taxon>Gammaproteobacteria</taxon>
        <taxon>Oceanospirillales</taxon>
        <taxon>Halomonadaceae</taxon>
        <taxon>Zymobacter group</taxon>
        <taxon>Candidatus Carsonella</taxon>
    </lineage>
</organism>
<keyword evidence="11" id="KW-0486">Methionine biosynthesis</keyword>
<dbReference type="Pfam" id="PF08267">
    <property type="entry name" value="Meth_synt_1"/>
    <property type="match status" value="1"/>
</dbReference>
<dbReference type="GO" id="GO:0032259">
    <property type="term" value="P:methylation"/>
    <property type="evidence" value="ECO:0007669"/>
    <property type="project" value="UniProtKB-KW"/>
</dbReference>
<proteinExistence type="inferred from homology"/>
<evidence type="ECO:0000256" key="6">
    <source>
        <dbReference type="ARBA" id="ARBA00022603"/>
    </source>
</evidence>
<evidence type="ECO:0000256" key="8">
    <source>
        <dbReference type="ARBA" id="ARBA00022679"/>
    </source>
</evidence>
<dbReference type="Gene3D" id="3.20.20.210">
    <property type="match status" value="3"/>
</dbReference>
<dbReference type="InterPro" id="IPR002629">
    <property type="entry name" value="Met_Synth_C/arc"/>
</dbReference>
<dbReference type="EMBL" id="CP019943">
    <property type="protein sequence ID" value="AQU89444.1"/>
    <property type="molecule type" value="Genomic_DNA"/>
</dbReference>
<keyword evidence="6 14" id="KW-0489">Methyltransferase</keyword>
<keyword evidence="7" id="KW-0028">Amino-acid biosynthesis</keyword>
<evidence type="ECO:0000259" key="13">
    <source>
        <dbReference type="Pfam" id="PF08267"/>
    </source>
</evidence>
<dbReference type="GO" id="GO:0009086">
    <property type="term" value="P:methionine biosynthetic process"/>
    <property type="evidence" value="ECO:0007669"/>
    <property type="project" value="UniProtKB-KW"/>
</dbReference>
<dbReference type="InterPro" id="IPR038071">
    <property type="entry name" value="UROD/MetE-like_sf"/>
</dbReference>
<name>A0A1U9RRA6_CARRU</name>
<keyword evidence="8 14" id="KW-0808">Transferase</keyword>
<evidence type="ECO:0000256" key="5">
    <source>
        <dbReference type="ARBA" id="ARBA00012034"/>
    </source>
</evidence>
<dbReference type="RefSeq" id="WP_211118527.1">
    <property type="nucleotide sequence ID" value="NZ_CP019943.1"/>
</dbReference>
<evidence type="ECO:0000256" key="9">
    <source>
        <dbReference type="ARBA" id="ARBA00022723"/>
    </source>
</evidence>
<dbReference type="GO" id="GO:0008270">
    <property type="term" value="F:zinc ion binding"/>
    <property type="evidence" value="ECO:0007669"/>
    <property type="project" value="InterPro"/>
</dbReference>
<evidence type="ECO:0000313" key="15">
    <source>
        <dbReference type="Proteomes" id="UP000189666"/>
    </source>
</evidence>
<protein>
    <recommendedName>
        <fullName evidence="5">5-methyltetrahydropteroyltriglutamate--homocysteine S-methyltransferase</fullName>
        <ecNumber evidence="5">2.1.1.14</ecNumber>
    </recommendedName>
</protein>
<evidence type="ECO:0000256" key="7">
    <source>
        <dbReference type="ARBA" id="ARBA00022605"/>
    </source>
</evidence>
<dbReference type="EC" id="2.1.1.14" evidence="5"/>
<evidence type="ECO:0000256" key="11">
    <source>
        <dbReference type="ARBA" id="ARBA00023167"/>
    </source>
</evidence>
<sequence length="702" mass="83879">MIKSYCINSPNIGKYRELKKITEKYWKFENNDNLKKLIMISKKIKFEKIFNQINNNYLYIVSGDFSLYDYVLDISCFINSFDNNSVINIKKYFSFARGTTLTLPCKMTKFFNNNYHYIIPYCLNNLKLLNNFFLNDLNNIIKIGVLPSPTILGPISYLFLCNNKKFSFKKLFEIYILIINKIKKKGITEIFFDEPILCCKINSNWKKLFILFYKNIKKITEIIISSSFNFNINNFNFLKNIKCELNINIKLNINNYNLLKKNQNNCLNIINNDLNKTNILLLFNFLKNEKKISITSILKYIPYNLYIEKFKNKIFLSFFFQKINELKLIKQILNKNLNSYNLLYLINFKIYNKKIIIKNKFDKILKKVNKFNKKLLINNTIGSFPQNKEIKISRKQNNFSLLNEKEYENILKENIYLCFLKQINLKHKILVNGEFERTDMVEYFAKNIKGIDVTKNGWIQSYGTRYVKPPIILNIENSINITNKWYNFSKKITNKKIKIIVSGPITILKWSFFNNNKIKFFFCFKLSEIIGLELLKMQKKGFKIFQIDEPTIKECLNINKEKWKKEINNFLFCFNNCTKFIKKNNEIHSHICYSIFDDIINFIEKMNIDVLSIESTREKMENLKIFKRTRLNLGAGIYDVHSPIIPYKKQIKQNIFLFINKINFLKICINPDCGLKTRNWYELNFTFLNINNILNYINNIYH</sequence>
<evidence type="ECO:0000259" key="12">
    <source>
        <dbReference type="Pfam" id="PF01717"/>
    </source>
</evidence>
<accession>A0A1U9RRA6</accession>
<dbReference type="Proteomes" id="UP000189666">
    <property type="component" value="Chromosome"/>
</dbReference>
<comment type="function">
    <text evidence="2">Catalyzes the transfer of a methyl group from 5-methyltetrahydrofolate to homocysteine resulting in methionine formation.</text>
</comment>
<dbReference type="GO" id="GO:0003871">
    <property type="term" value="F:5-methyltetrahydropteroyltriglutamate-homocysteine S-methyltransferase activity"/>
    <property type="evidence" value="ECO:0007669"/>
    <property type="project" value="UniProtKB-EC"/>
</dbReference>
<feature type="domain" description="Cobalamin-independent methionine synthase MetE N-terminal" evidence="13">
    <location>
        <begin position="6"/>
        <end position="258"/>
    </location>
</feature>
<evidence type="ECO:0000256" key="3">
    <source>
        <dbReference type="ARBA" id="ARBA00004681"/>
    </source>
</evidence>
<keyword evidence="9" id="KW-0479">Metal-binding</keyword>
<feature type="domain" description="Cobalamin-independent methionine synthase MetE C-terminal/archaeal" evidence="12">
    <location>
        <begin position="378"/>
        <end position="683"/>
    </location>
</feature>
<dbReference type="UniPathway" id="UPA00051">
    <property type="reaction ID" value="UER00082"/>
</dbReference>
<keyword evidence="10" id="KW-0862">Zinc</keyword>
<reference evidence="14 15" key="1">
    <citation type="submission" date="2017-02" db="EMBL/GenBank/DDBJ databases">
        <title>Complete Genome of Candidatus Carsonella ruddii strain BC, a Nutritional Endosymbiont of Bactericera cockerelli.</title>
        <authorList>
            <person name="Riley A.B."/>
            <person name="Kim D.H."/>
            <person name="Hansen A.K."/>
        </authorList>
    </citation>
    <scope>NUCLEOTIDE SEQUENCE [LARGE SCALE GENOMIC DNA]</scope>
    <source>
        <strain evidence="14 15">BC</strain>
    </source>
</reference>
<evidence type="ECO:0000256" key="1">
    <source>
        <dbReference type="ARBA" id="ARBA00001947"/>
    </source>
</evidence>
<dbReference type="PANTHER" id="PTHR30519">
    <property type="entry name" value="5-METHYLTETRAHYDROPTEROYLTRIGLUTAMATE--HOMOCYSTEINE METHYLTRANSFERASE"/>
    <property type="match status" value="1"/>
</dbReference>
<evidence type="ECO:0000256" key="10">
    <source>
        <dbReference type="ARBA" id="ARBA00022833"/>
    </source>
</evidence>
<dbReference type="AlphaFoldDB" id="A0A1U9RRA6"/>
<comment type="similarity">
    <text evidence="4">Belongs to the vitamin-B12 independent methionine synthase family.</text>
</comment>
<evidence type="ECO:0000313" key="14">
    <source>
        <dbReference type="EMBL" id="AQU89444.1"/>
    </source>
</evidence>